<dbReference type="GO" id="GO:0005960">
    <property type="term" value="C:glycine cleavage complex"/>
    <property type="evidence" value="ECO:0007669"/>
    <property type="project" value="InterPro"/>
</dbReference>
<dbReference type="AlphaFoldDB" id="A0A3G2R2W4"/>
<evidence type="ECO:0000256" key="2">
    <source>
        <dbReference type="ARBA" id="ARBA00012616"/>
    </source>
</evidence>
<dbReference type="InterPro" id="IPR006223">
    <property type="entry name" value="GcvT"/>
</dbReference>
<protein>
    <recommendedName>
        <fullName evidence="2 7">Aminomethyltransferase</fullName>
        <ecNumber evidence="2 7">2.1.2.10</ecNumber>
    </recommendedName>
    <alternativeName>
        <fullName evidence="5 7">Glycine cleavage system T protein</fullName>
    </alternativeName>
</protein>
<dbReference type="Proteomes" id="UP000280960">
    <property type="component" value="Chromosome"/>
</dbReference>
<feature type="domain" description="Aminomethyltransferase C-terminal" evidence="10">
    <location>
        <begin position="274"/>
        <end position="355"/>
    </location>
</feature>
<dbReference type="GO" id="GO:0005829">
    <property type="term" value="C:cytosol"/>
    <property type="evidence" value="ECO:0007669"/>
    <property type="project" value="TreeGrafter"/>
</dbReference>
<dbReference type="HAMAP" id="MF_00259">
    <property type="entry name" value="GcvT"/>
    <property type="match status" value="1"/>
</dbReference>
<dbReference type="SUPFAM" id="SSF103025">
    <property type="entry name" value="Folate-binding domain"/>
    <property type="match status" value="1"/>
</dbReference>
<organism evidence="11 12">
    <name type="scientific">Biomaibacter acetigenes</name>
    <dbReference type="NCBI Taxonomy" id="2316383"/>
    <lineage>
        <taxon>Bacteria</taxon>
        <taxon>Bacillati</taxon>
        <taxon>Bacillota</taxon>
        <taxon>Clostridia</taxon>
        <taxon>Thermosediminibacterales</taxon>
        <taxon>Tepidanaerobacteraceae</taxon>
        <taxon>Biomaibacter</taxon>
    </lineage>
</organism>
<dbReference type="GO" id="GO:0008168">
    <property type="term" value="F:methyltransferase activity"/>
    <property type="evidence" value="ECO:0007669"/>
    <property type="project" value="UniProtKB-KW"/>
</dbReference>
<dbReference type="PANTHER" id="PTHR43757:SF2">
    <property type="entry name" value="AMINOMETHYLTRANSFERASE, MITOCHONDRIAL"/>
    <property type="match status" value="1"/>
</dbReference>
<evidence type="ECO:0000256" key="5">
    <source>
        <dbReference type="ARBA" id="ARBA00031395"/>
    </source>
</evidence>
<name>A0A3G2R2W4_9FIRM</name>
<dbReference type="InterPro" id="IPR022903">
    <property type="entry name" value="GcvT_bac"/>
</dbReference>
<dbReference type="GO" id="GO:0004047">
    <property type="term" value="F:aminomethyltransferase activity"/>
    <property type="evidence" value="ECO:0007669"/>
    <property type="project" value="UniProtKB-UniRule"/>
</dbReference>
<dbReference type="EC" id="2.1.2.10" evidence="2 7"/>
<dbReference type="Gene3D" id="3.30.1360.120">
    <property type="entry name" value="Probable tRNA modification gtpase trme, domain 1"/>
    <property type="match status" value="1"/>
</dbReference>
<dbReference type="InterPro" id="IPR028896">
    <property type="entry name" value="GcvT/YgfZ/DmdA"/>
</dbReference>
<feature type="domain" description="GCVT N-terminal" evidence="9">
    <location>
        <begin position="7"/>
        <end position="256"/>
    </location>
</feature>
<dbReference type="PANTHER" id="PTHR43757">
    <property type="entry name" value="AMINOMETHYLTRANSFERASE"/>
    <property type="match status" value="1"/>
</dbReference>
<dbReference type="KEGG" id="bacg:D2962_03590"/>
<evidence type="ECO:0000259" key="9">
    <source>
        <dbReference type="Pfam" id="PF01571"/>
    </source>
</evidence>
<dbReference type="Pfam" id="PF01571">
    <property type="entry name" value="GCV_T"/>
    <property type="match status" value="1"/>
</dbReference>
<evidence type="ECO:0000256" key="1">
    <source>
        <dbReference type="ARBA" id="ARBA00008609"/>
    </source>
</evidence>
<evidence type="ECO:0000313" key="11">
    <source>
        <dbReference type="EMBL" id="AYO29813.1"/>
    </source>
</evidence>
<dbReference type="PIRSF" id="PIRSF006487">
    <property type="entry name" value="GcvT"/>
    <property type="match status" value="1"/>
</dbReference>
<evidence type="ECO:0000259" key="10">
    <source>
        <dbReference type="Pfam" id="PF08669"/>
    </source>
</evidence>
<evidence type="ECO:0000256" key="7">
    <source>
        <dbReference type="HAMAP-Rule" id="MF_00259"/>
    </source>
</evidence>
<dbReference type="RefSeq" id="WP_120765406.1">
    <property type="nucleotide sequence ID" value="NZ_CP033169.1"/>
</dbReference>
<comment type="catalytic activity">
    <reaction evidence="6 7">
        <text>N(6)-[(R)-S(8)-aminomethyldihydrolipoyl]-L-lysyl-[protein] + (6S)-5,6,7,8-tetrahydrofolate = N(6)-[(R)-dihydrolipoyl]-L-lysyl-[protein] + (6R)-5,10-methylene-5,6,7,8-tetrahydrofolate + NH4(+)</text>
        <dbReference type="Rhea" id="RHEA:16945"/>
        <dbReference type="Rhea" id="RHEA-COMP:10475"/>
        <dbReference type="Rhea" id="RHEA-COMP:10492"/>
        <dbReference type="ChEBI" id="CHEBI:15636"/>
        <dbReference type="ChEBI" id="CHEBI:28938"/>
        <dbReference type="ChEBI" id="CHEBI:57453"/>
        <dbReference type="ChEBI" id="CHEBI:83100"/>
        <dbReference type="ChEBI" id="CHEBI:83143"/>
        <dbReference type="EC" id="2.1.2.10"/>
    </reaction>
</comment>
<keyword evidence="12" id="KW-1185">Reference proteome</keyword>
<evidence type="ECO:0000256" key="6">
    <source>
        <dbReference type="ARBA" id="ARBA00047665"/>
    </source>
</evidence>
<evidence type="ECO:0000256" key="4">
    <source>
        <dbReference type="ARBA" id="ARBA00022679"/>
    </source>
</evidence>
<sequence length="362" mass="40592">MLKRTPLYDAHLKLKARMVEFGGFEMPIQYTSIIDEHMAVRTRAGVFDVAHMGEILVEGEKSADFLNGLLTNDIAVLKDGKVQYSIMTYDDGGTVDDLLVYRMDDNKYFLVVNASNKDKDFEYIKTHAPAGVEIEDLSETCAEIALQGPESFKFAEKLLGPLHIARFYFIKLKYGEESLIISRTGYTGEDGLEIYGPPESIIKLFADFIEAGVTPCGLGARDTLRFEAGLPLYGHELSESITPVEAGLLPFIKFNKDFTGKDALYRQVKENKGRRLVGLKLNEKGVPRQGYKVFFGDSEAGFVTSGNFAPYLKEYLAMALVQLPQDSMEDYIDKEFEIEIRGKRLKAEAVPKNFLKALRPGK</sequence>
<dbReference type="NCBIfam" id="TIGR00528">
    <property type="entry name" value="gcvT"/>
    <property type="match status" value="1"/>
</dbReference>
<dbReference type="Gene3D" id="2.40.30.110">
    <property type="entry name" value="Aminomethyltransferase beta-barrel domains"/>
    <property type="match status" value="1"/>
</dbReference>
<dbReference type="InterPro" id="IPR006222">
    <property type="entry name" value="GCVT_N"/>
</dbReference>
<dbReference type="NCBIfam" id="NF001567">
    <property type="entry name" value="PRK00389.1"/>
    <property type="match status" value="1"/>
</dbReference>
<evidence type="ECO:0000313" key="12">
    <source>
        <dbReference type="Proteomes" id="UP000280960"/>
    </source>
</evidence>
<dbReference type="Gene3D" id="4.10.1250.10">
    <property type="entry name" value="Aminomethyltransferase fragment"/>
    <property type="match status" value="1"/>
</dbReference>
<keyword evidence="11" id="KW-0489">Methyltransferase</keyword>
<feature type="binding site" evidence="8">
    <location>
        <position position="193"/>
    </location>
    <ligand>
        <name>substrate</name>
    </ligand>
</feature>
<comment type="similarity">
    <text evidence="1 7">Belongs to the GcvT family.</text>
</comment>
<gene>
    <name evidence="7 11" type="primary">gcvT</name>
    <name evidence="11" type="ORF">D2962_03590</name>
</gene>
<evidence type="ECO:0000256" key="3">
    <source>
        <dbReference type="ARBA" id="ARBA00022576"/>
    </source>
</evidence>
<dbReference type="InterPro" id="IPR013977">
    <property type="entry name" value="GcvT_C"/>
</dbReference>
<dbReference type="EMBL" id="CP033169">
    <property type="protein sequence ID" value="AYO29813.1"/>
    <property type="molecule type" value="Genomic_DNA"/>
</dbReference>
<dbReference type="InterPro" id="IPR027266">
    <property type="entry name" value="TrmE/GcvT-like"/>
</dbReference>
<evidence type="ECO:0000256" key="8">
    <source>
        <dbReference type="PIRSR" id="PIRSR006487-1"/>
    </source>
</evidence>
<dbReference type="Pfam" id="PF08669">
    <property type="entry name" value="GCV_T_C"/>
    <property type="match status" value="1"/>
</dbReference>
<dbReference type="Gene3D" id="3.30.70.1400">
    <property type="entry name" value="Aminomethyltransferase beta-barrel domains"/>
    <property type="match status" value="1"/>
</dbReference>
<keyword evidence="3 7" id="KW-0032">Aminotransferase</keyword>
<comment type="subunit">
    <text evidence="7">The glycine cleavage system is composed of four proteins: P, T, L and H.</text>
</comment>
<proteinExistence type="inferred from homology"/>
<accession>A0A3G2R2W4</accession>
<comment type="function">
    <text evidence="7">The glycine cleavage system catalyzes the degradation of glycine.</text>
</comment>
<dbReference type="SUPFAM" id="SSF101790">
    <property type="entry name" value="Aminomethyltransferase beta-barrel domain"/>
    <property type="match status" value="1"/>
</dbReference>
<keyword evidence="4 7" id="KW-0808">Transferase</keyword>
<dbReference type="GO" id="GO:0032259">
    <property type="term" value="P:methylation"/>
    <property type="evidence" value="ECO:0007669"/>
    <property type="project" value="UniProtKB-KW"/>
</dbReference>
<dbReference type="FunFam" id="3.30.70.1400:FF:000001">
    <property type="entry name" value="Aminomethyltransferase"/>
    <property type="match status" value="1"/>
</dbReference>
<dbReference type="InterPro" id="IPR029043">
    <property type="entry name" value="GcvT/YgfZ_C"/>
</dbReference>
<dbReference type="GO" id="GO:0008483">
    <property type="term" value="F:transaminase activity"/>
    <property type="evidence" value="ECO:0007669"/>
    <property type="project" value="UniProtKB-KW"/>
</dbReference>
<dbReference type="GO" id="GO:0019464">
    <property type="term" value="P:glycine decarboxylation via glycine cleavage system"/>
    <property type="evidence" value="ECO:0007669"/>
    <property type="project" value="UniProtKB-UniRule"/>
</dbReference>
<reference evidence="11 12" key="1">
    <citation type="submission" date="2018-10" db="EMBL/GenBank/DDBJ databases">
        <authorList>
            <person name="Zhang X."/>
        </authorList>
    </citation>
    <scope>NUCLEOTIDE SEQUENCE [LARGE SCALE GENOMIC DNA]</scope>
    <source>
        <strain evidence="11 12">SK-G1</strain>
    </source>
</reference>